<accession>A0ABW5T9K1</accession>
<dbReference type="RefSeq" id="WP_380289941.1">
    <property type="nucleotide sequence ID" value="NZ_JBHULY010000011.1"/>
</dbReference>
<protein>
    <submittedName>
        <fullName evidence="2">DUF6090 family protein</fullName>
    </submittedName>
</protein>
<dbReference type="Pfam" id="PF19578">
    <property type="entry name" value="DUF6090"/>
    <property type="match status" value="1"/>
</dbReference>
<reference evidence="3" key="1">
    <citation type="journal article" date="2019" name="Int. J. Syst. Evol. Microbiol.">
        <title>The Global Catalogue of Microorganisms (GCM) 10K type strain sequencing project: providing services to taxonomists for standard genome sequencing and annotation.</title>
        <authorList>
            <consortium name="The Broad Institute Genomics Platform"/>
            <consortium name="The Broad Institute Genome Sequencing Center for Infectious Disease"/>
            <person name="Wu L."/>
            <person name="Ma J."/>
        </authorList>
    </citation>
    <scope>NUCLEOTIDE SEQUENCE [LARGE SCALE GENOMIC DNA]</scope>
    <source>
        <strain evidence="3">KCTC 42398</strain>
    </source>
</reference>
<dbReference type="Proteomes" id="UP001597476">
    <property type="component" value="Unassembled WGS sequence"/>
</dbReference>
<comment type="caution">
    <text evidence="2">The sequence shown here is derived from an EMBL/GenBank/DDBJ whole genome shotgun (WGS) entry which is preliminary data.</text>
</comment>
<dbReference type="EMBL" id="JBHULY010000011">
    <property type="protein sequence ID" value="MFD2725701.1"/>
    <property type="molecule type" value="Genomic_DNA"/>
</dbReference>
<keyword evidence="3" id="KW-1185">Reference proteome</keyword>
<sequence length="244" mass="28797">MIKFFRKIRQKLLSENKFSKYLLYAIGEIVLVVIGILIALQINDWNEQRKNQDKYQSIYTSVYADIENDLNDLQTNRDFFLQKKPVFERVLNDSITPDLLDLGLSRLLAHGTKTSLNTSGINQLRELENKDSLALAIIDVYDRMRTQLLSAEVRVTTDITEHSKYVRDNYEWYGEWISKTIMKDNSSDALQNYFLRGIDYRNRVIYAYQQLYNSYNYIPSVNYFIERLTQLKPEIQNVLSKSND</sequence>
<organism evidence="2 3">
    <name type="scientific">Hyunsoonleella rubra</name>
    <dbReference type="NCBI Taxonomy" id="1737062"/>
    <lineage>
        <taxon>Bacteria</taxon>
        <taxon>Pseudomonadati</taxon>
        <taxon>Bacteroidota</taxon>
        <taxon>Flavobacteriia</taxon>
        <taxon>Flavobacteriales</taxon>
        <taxon>Flavobacteriaceae</taxon>
    </lineage>
</organism>
<gene>
    <name evidence="2" type="ORF">ACFSR8_05705</name>
</gene>
<feature type="transmembrane region" description="Helical" evidence="1">
    <location>
        <begin position="21"/>
        <end position="42"/>
    </location>
</feature>
<proteinExistence type="predicted"/>
<keyword evidence="1" id="KW-1133">Transmembrane helix</keyword>
<evidence type="ECO:0000256" key="1">
    <source>
        <dbReference type="SAM" id="Phobius"/>
    </source>
</evidence>
<keyword evidence="1" id="KW-0812">Transmembrane</keyword>
<evidence type="ECO:0000313" key="2">
    <source>
        <dbReference type="EMBL" id="MFD2725701.1"/>
    </source>
</evidence>
<dbReference type="InterPro" id="IPR045749">
    <property type="entry name" value="DUF6090"/>
</dbReference>
<name>A0ABW5T9K1_9FLAO</name>
<keyword evidence="1" id="KW-0472">Membrane</keyword>
<evidence type="ECO:0000313" key="3">
    <source>
        <dbReference type="Proteomes" id="UP001597476"/>
    </source>
</evidence>